<feature type="region of interest" description="Disordered" evidence="1">
    <location>
        <begin position="1"/>
        <end position="166"/>
    </location>
</feature>
<sequence>MANSRDHDEEYLTDPGTEEESEDESLFDEGPGDGYFQPRHHPQTQFVENSSITAEANAKAREANEQRSGGSGPAAAASPLSSAASSPRSIAWTMPAADDNAEAPPPTYESISRGNGSQEQYGSITAQSSSRHAPPFHAGEVQPQSMRDTVPPPADEESGLLGGLKSKRQGNWRQKVTGCFKPLSICNILLIVAIVAVISTVAGVTSDDYSNGDEGGGKDSTPTSPPILPAPPKYPGTPSRGSCDLSMVAPSLQLDYENLNNFTFLELMESSAYFNGAIDGQIEIQPASAPQDGDIRVWISYATSEPWHIQHSDYVHTHDSLTLQLPSLVRDGNGYERPCLGVSVRIAVKAGLRLDNWELVTGNFDVKIDDGLFNREAGQEALSHLQVSESSSFTAIRGKIASKYWSSRRTVIETSSGTISGSFALRDLLSLKSQSGTVNVDVDPKEADEDHPAPAEFIAHTSSGTVKARFPTSAFGDEIPVRDYRTRVETSSASVGGNYILGMQTNFHTHSGSLDADLLPIIVSRSSNDISHLYTSTSSASQRLTILPPYYLPEKKSFADVKSEHKYSSSSGTLRLTYPDEWEGYIEGDTSSGSVKIEGKDVERLSGEGWWGTMYQHVIARKGGEGAKGRVRFSTSSGSVRMDMGRS</sequence>
<reference evidence="3" key="1">
    <citation type="submission" date="2022-06" db="EMBL/GenBank/DDBJ databases">
        <title>Complete genome sequences of two strains of the flax pathogen Septoria linicola.</title>
        <authorList>
            <person name="Lapalu N."/>
            <person name="Simon A."/>
            <person name="Demenou B."/>
            <person name="Paumier D."/>
            <person name="Guillot M.-P."/>
            <person name="Gout L."/>
            <person name="Valade R."/>
        </authorList>
    </citation>
    <scope>NUCLEOTIDE SEQUENCE</scope>
    <source>
        <strain evidence="3">SE15195</strain>
    </source>
</reference>
<feature type="compositionally biased region" description="Pro residues" evidence="1">
    <location>
        <begin position="223"/>
        <end position="235"/>
    </location>
</feature>
<keyword evidence="4" id="KW-1185">Reference proteome</keyword>
<evidence type="ECO:0000313" key="4">
    <source>
        <dbReference type="Proteomes" id="UP001056384"/>
    </source>
</evidence>
<gene>
    <name evidence="3" type="ORF">Slin15195_G002510</name>
</gene>
<feature type="compositionally biased region" description="Acidic residues" evidence="1">
    <location>
        <begin position="11"/>
        <end position="31"/>
    </location>
</feature>
<feature type="transmembrane region" description="Helical" evidence="2">
    <location>
        <begin position="183"/>
        <end position="204"/>
    </location>
</feature>
<keyword evidence="2" id="KW-0812">Transmembrane</keyword>
<evidence type="ECO:0000256" key="1">
    <source>
        <dbReference type="SAM" id="MobiDB-lite"/>
    </source>
</evidence>
<evidence type="ECO:0000313" key="3">
    <source>
        <dbReference type="EMBL" id="USW46932.1"/>
    </source>
</evidence>
<proteinExistence type="predicted"/>
<keyword evidence="2" id="KW-1133">Transmembrane helix</keyword>
<protein>
    <recommendedName>
        <fullName evidence="5">Adhesin domain-containing protein</fullName>
    </recommendedName>
</protein>
<accession>A0A9Q9AIX2</accession>
<feature type="compositionally biased region" description="Polar residues" evidence="1">
    <location>
        <begin position="43"/>
        <end position="53"/>
    </location>
</feature>
<keyword evidence="2" id="KW-0472">Membrane</keyword>
<feature type="compositionally biased region" description="Low complexity" evidence="1">
    <location>
        <begin position="73"/>
        <end position="98"/>
    </location>
</feature>
<evidence type="ECO:0008006" key="5">
    <source>
        <dbReference type="Google" id="ProtNLM"/>
    </source>
</evidence>
<feature type="compositionally biased region" description="Polar residues" evidence="1">
    <location>
        <begin position="109"/>
        <end position="131"/>
    </location>
</feature>
<evidence type="ECO:0000256" key="2">
    <source>
        <dbReference type="SAM" id="Phobius"/>
    </source>
</evidence>
<dbReference type="EMBL" id="CP099418">
    <property type="protein sequence ID" value="USW46932.1"/>
    <property type="molecule type" value="Genomic_DNA"/>
</dbReference>
<name>A0A9Q9AIX2_9PEZI</name>
<feature type="compositionally biased region" description="Basic and acidic residues" evidence="1">
    <location>
        <begin position="1"/>
        <end position="10"/>
    </location>
</feature>
<dbReference type="Proteomes" id="UP001056384">
    <property type="component" value="Chromosome 1"/>
</dbReference>
<feature type="region of interest" description="Disordered" evidence="1">
    <location>
        <begin position="206"/>
        <end position="241"/>
    </location>
</feature>
<feature type="region of interest" description="Disordered" evidence="1">
    <location>
        <begin position="628"/>
        <end position="647"/>
    </location>
</feature>
<organism evidence="3 4">
    <name type="scientific">Septoria linicola</name>
    <dbReference type="NCBI Taxonomy" id="215465"/>
    <lineage>
        <taxon>Eukaryota</taxon>
        <taxon>Fungi</taxon>
        <taxon>Dikarya</taxon>
        <taxon>Ascomycota</taxon>
        <taxon>Pezizomycotina</taxon>
        <taxon>Dothideomycetes</taxon>
        <taxon>Dothideomycetidae</taxon>
        <taxon>Mycosphaerellales</taxon>
        <taxon>Mycosphaerellaceae</taxon>
        <taxon>Septoria</taxon>
    </lineage>
</organism>
<dbReference type="AlphaFoldDB" id="A0A9Q9AIX2"/>
<dbReference type="OrthoDB" id="3539644at2759"/>